<dbReference type="AlphaFoldDB" id="A0A8X6GG89"/>
<dbReference type="EMBL" id="BMAO01005607">
    <property type="protein sequence ID" value="GFR02519.1"/>
    <property type="molecule type" value="Genomic_DNA"/>
</dbReference>
<comment type="caution">
    <text evidence="1">The sequence shown here is derived from an EMBL/GenBank/DDBJ whole genome shotgun (WGS) entry which is preliminary data.</text>
</comment>
<dbReference type="PANTHER" id="PTHR47642">
    <property type="entry name" value="ATP-DEPENDENT DNA HELICASE"/>
    <property type="match status" value="1"/>
</dbReference>
<evidence type="ECO:0000313" key="1">
    <source>
        <dbReference type="EMBL" id="GFR02519.1"/>
    </source>
</evidence>
<keyword evidence="2" id="KW-1185">Reference proteome</keyword>
<gene>
    <name evidence="1" type="primary">AVEN_261804_1</name>
    <name evidence="1" type="ORF">TNCT_537711</name>
</gene>
<accession>A0A8X6GG89</accession>
<dbReference type="InterPro" id="IPR051055">
    <property type="entry name" value="PIF1_helicase"/>
</dbReference>
<protein>
    <submittedName>
        <fullName evidence="1">Uncharacterized protein</fullName>
    </submittedName>
</protein>
<dbReference type="OrthoDB" id="432234at2759"/>
<organism evidence="1 2">
    <name type="scientific">Trichonephila clavata</name>
    <name type="common">Joro spider</name>
    <name type="synonym">Nephila clavata</name>
    <dbReference type="NCBI Taxonomy" id="2740835"/>
    <lineage>
        <taxon>Eukaryota</taxon>
        <taxon>Metazoa</taxon>
        <taxon>Ecdysozoa</taxon>
        <taxon>Arthropoda</taxon>
        <taxon>Chelicerata</taxon>
        <taxon>Arachnida</taxon>
        <taxon>Araneae</taxon>
        <taxon>Araneomorphae</taxon>
        <taxon>Entelegynae</taxon>
        <taxon>Araneoidea</taxon>
        <taxon>Nephilidae</taxon>
        <taxon>Trichonephila</taxon>
    </lineage>
</organism>
<name>A0A8X6GG89_TRICU</name>
<sequence length="403" mass="45751">MSHSWELPVYHVGFDKHVESLTPSQQTFPFLVHEWLLNHQHAVILVAGGPGSGKTFTVTSCLDRISVPQLRMAPTARVAQRIGEQTIHSASKLGWIPGSVLHTLEKKLQHETDEAVCLEKSAVLLETFDCPRMPDIVVVDEIGMVSFWLLHCIIQYFFRRPKPILFVAMGDPNQLRPVKTNHNVFSVSLDIPIIRIDLKESKRFSPEYESIIQQLRYYVDTNDETGLFTYICGTFSIVEHIDTTLLQKCTRALTYLKSTVEEYNNFYLKRLIQGPRIRLWTRTKEGMGTTYVDVKVGCHIFIIQNGVSLASNGTPLLFENYNAEQDCIECMDPVKKVMIQVQRNLKGEFPIVVGFAGTIHKFQGDTMDDDAIAMNFNGSRDLNLVYTALSRVKSINQIVALEL</sequence>
<dbReference type="Proteomes" id="UP000887116">
    <property type="component" value="Unassembled WGS sequence"/>
</dbReference>
<dbReference type="SUPFAM" id="SSF52540">
    <property type="entry name" value="P-loop containing nucleoside triphosphate hydrolases"/>
    <property type="match status" value="2"/>
</dbReference>
<evidence type="ECO:0000313" key="2">
    <source>
        <dbReference type="Proteomes" id="UP000887116"/>
    </source>
</evidence>
<reference evidence="1" key="1">
    <citation type="submission" date="2020-07" db="EMBL/GenBank/DDBJ databases">
        <title>Multicomponent nature underlies the extraordinary mechanical properties of spider dragline silk.</title>
        <authorList>
            <person name="Kono N."/>
            <person name="Nakamura H."/>
            <person name="Mori M."/>
            <person name="Yoshida Y."/>
            <person name="Ohtoshi R."/>
            <person name="Malay A.D."/>
            <person name="Moran D.A.P."/>
            <person name="Tomita M."/>
            <person name="Numata K."/>
            <person name="Arakawa K."/>
        </authorList>
    </citation>
    <scope>NUCLEOTIDE SEQUENCE</scope>
</reference>
<proteinExistence type="predicted"/>
<dbReference type="Pfam" id="PF13245">
    <property type="entry name" value="AAA_19"/>
    <property type="match status" value="1"/>
</dbReference>
<dbReference type="Gene3D" id="3.40.50.300">
    <property type="entry name" value="P-loop containing nucleotide triphosphate hydrolases"/>
    <property type="match status" value="1"/>
</dbReference>
<dbReference type="InterPro" id="IPR027417">
    <property type="entry name" value="P-loop_NTPase"/>
</dbReference>